<sequence length="152" mass="17466">MVAQGKNMSKLIDYETDLYTWALHNAQLLRQGRFAELDVEHLAEELEDMGNNKQELTSRFIVLIGHLLKWEYQPDHRSSSWRGSINEQRIQINSLVRKKPGLKPYLTIALADAYFDAVELAGDDTGFSQSTFPPSCPYSQEQLLAKNFYPEN</sequence>
<keyword evidence="2" id="KW-1185">Reference proteome</keyword>
<organism evidence="1 2">
    <name type="scientific">Thioploca ingrica</name>
    <dbReference type="NCBI Taxonomy" id="40754"/>
    <lineage>
        <taxon>Bacteria</taxon>
        <taxon>Pseudomonadati</taxon>
        <taxon>Pseudomonadota</taxon>
        <taxon>Gammaproteobacteria</taxon>
        <taxon>Thiotrichales</taxon>
        <taxon>Thiotrichaceae</taxon>
        <taxon>Thioploca</taxon>
    </lineage>
</organism>
<dbReference type="STRING" id="40754.THII_1089"/>
<protein>
    <recommendedName>
        <fullName evidence="3">DUF29 domain-containing protein</fullName>
    </recommendedName>
</protein>
<dbReference type="Proteomes" id="UP000031623">
    <property type="component" value="Chromosome"/>
</dbReference>
<dbReference type="InterPro" id="IPR002636">
    <property type="entry name" value="DUF29"/>
</dbReference>
<dbReference type="Gene3D" id="1.20.1220.20">
    <property type="entry name" value="Uncharcterised protein PF01724"/>
    <property type="match status" value="1"/>
</dbReference>
<dbReference type="KEGG" id="tig:THII_1089"/>
<gene>
    <name evidence="1" type="ORF">THII_1089</name>
</gene>
<dbReference type="AlphaFoldDB" id="A0A090BUM9"/>
<evidence type="ECO:0000313" key="1">
    <source>
        <dbReference type="EMBL" id="BAP55386.1"/>
    </source>
</evidence>
<dbReference type="Pfam" id="PF01724">
    <property type="entry name" value="DUF29"/>
    <property type="match status" value="1"/>
</dbReference>
<dbReference type="PANTHER" id="PTHR34235">
    <property type="entry name" value="SLR1203 PROTEIN-RELATED"/>
    <property type="match status" value="1"/>
</dbReference>
<evidence type="ECO:0008006" key="3">
    <source>
        <dbReference type="Google" id="ProtNLM"/>
    </source>
</evidence>
<dbReference type="HOGENOM" id="CLU_116670_0_2_6"/>
<dbReference type="PANTHER" id="PTHR34235:SF4">
    <property type="entry name" value="SLR0291 PROTEIN"/>
    <property type="match status" value="1"/>
</dbReference>
<name>A0A090BUM9_9GAMM</name>
<reference evidence="1 2" key="1">
    <citation type="journal article" date="2014" name="ISME J.">
        <title>Ecophysiology of Thioploca ingrica as revealed by the complete genome sequence supplemented with proteomic evidence.</title>
        <authorList>
            <person name="Kojima H."/>
            <person name="Ogura Y."/>
            <person name="Yamamoto N."/>
            <person name="Togashi T."/>
            <person name="Mori H."/>
            <person name="Watanabe T."/>
            <person name="Nemoto F."/>
            <person name="Kurokawa K."/>
            <person name="Hayashi T."/>
            <person name="Fukui M."/>
        </authorList>
    </citation>
    <scope>NUCLEOTIDE SEQUENCE [LARGE SCALE GENOMIC DNA]</scope>
</reference>
<accession>A0A090BUM9</accession>
<evidence type="ECO:0000313" key="2">
    <source>
        <dbReference type="Proteomes" id="UP000031623"/>
    </source>
</evidence>
<proteinExistence type="predicted"/>
<dbReference type="EMBL" id="AP014633">
    <property type="protein sequence ID" value="BAP55386.1"/>
    <property type="molecule type" value="Genomic_DNA"/>
</dbReference>